<keyword evidence="16" id="KW-1185">Reference proteome</keyword>
<dbReference type="Gene3D" id="1.20.120.1750">
    <property type="match status" value="1"/>
</dbReference>
<accession>A0A5P1FXW9</accession>
<evidence type="ECO:0000256" key="12">
    <source>
        <dbReference type="ARBA" id="ARBA00022833"/>
    </source>
</evidence>
<evidence type="ECO:0000256" key="9">
    <source>
        <dbReference type="ARBA" id="ARBA00022737"/>
    </source>
</evidence>
<dbReference type="Proteomes" id="UP000243459">
    <property type="component" value="Chromosome 1"/>
</dbReference>
<keyword evidence="10" id="KW-0863">Zinc-finger</keyword>
<comment type="catalytic activity">
    <reaction evidence="1">
        <text>[E2 ubiquitin-conjugating enzyme]-S-ubiquitinyl-L-cysteine + [acceptor protein]-L-lysine = [E2 ubiquitin-conjugating enzyme]-L-cysteine + [acceptor protein]-N(6)-ubiquitinyl-L-lysine.</text>
        <dbReference type="EC" id="2.3.2.31"/>
    </reaction>
</comment>
<dbReference type="CDD" id="cd22583">
    <property type="entry name" value="Rcat_RBR_ARI7-like"/>
    <property type="match status" value="1"/>
</dbReference>
<sequence length="547" mass="62125">MDYSDEEDGYSDDGDMGSEGYYNDDYDGDSDDGSFAEEDPGDRLIPREQNYKILSEDDIQRLEQEDVRKLSHTLCISSGDSCVLLVRNNWDANKVHDEWFADEEKVRKSAGLLLQNPVGIVDIAEKEVNCPICFEMWPVGEMINAASCRHRHCVGCWRSYISTSINSDGPGCLDLRCPDPSCKAAVSKDVVDALVSQEDREKYSRFLVRSYIEGNKKAKWCPGPGCDFAVIFHGGGGSSRSADSEVSCRCGHAFCWNCGEDAHRPVPCETVAEWVLKNSSESENTNWILANSKPCPKCRRAIEKNQGCMHMTCTPPCNFQFCWLCLGGWSEHQGQSFYDCNKYVEAKESGAYSEEESIRERAKNSIERYTHYYERWATNKSSTKKAIADLQSMHKKVDKLRDKVSMSHGELNFVIEAWEQVVECRRVLTWSYAYGYYLDPEGKAKKELFEYLQGEAEAGLERLHQSAETDLQAYMADNVDEIVGEDLKKFLDFREKLARLTSVTRNYFENLVGALEIGLKEVDSTVSSQLNKKEEEIIETSVDYDDE</sequence>
<evidence type="ECO:0000256" key="2">
    <source>
        <dbReference type="ARBA" id="ARBA00001947"/>
    </source>
</evidence>
<feature type="domain" description="RING-type" evidence="14">
    <location>
        <begin position="126"/>
        <end position="344"/>
    </location>
</feature>
<comment type="pathway">
    <text evidence="4">Protein modification; protein ubiquitination.</text>
</comment>
<feature type="region of interest" description="Disordered" evidence="13">
    <location>
        <begin position="1"/>
        <end position="44"/>
    </location>
</feature>
<evidence type="ECO:0000256" key="5">
    <source>
        <dbReference type="ARBA" id="ARBA00005884"/>
    </source>
</evidence>
<dbReference type="EMBL" id="CM007381">
    <property type="protein sequence ID" value="ONK82111.1"/>
    <property type="molecule type" value="Genomic_DNA"/>
</dbReference>
<dbReference type="CDD" id="cd20346">
    <property type="entry name" value="BRcat_RBR_ANKIB1"/>
    <property type="match status" value="1"/>
</dbReference>
<evidence type="ECO:0000256" key="11">
    <source>
        <dbReference type="ARBA" id="ARBA00022786"/>
    </source>
</evidence>
<feature type="compositionally biased region" description="Acidic residues" evidence="13">
    <location>
        <begin position="1"/>
        <end position="40"/>
    </location>
</feature>
<dbReference type="EC" id="2.3.2.31" evidence="6"/>
<proteinExistence type="inferred from homology"/>
<keyword evidence="12" id="KW-0862">Zinc</keyword>
<comment type="function">
    <text evidence="3">Might act as an E3 ubiquitin-protein ligase, or as part of E3 complex, which accepts ubiquitin from specific E2 ubiquitin-conjugating enzymes and then transfers it to substrates.</text>
</comment>
<comment type="similarity">
    <text evidence="5">Belongs to the RBR family. Ariadne subfamily.</text>
</comment>
<dbReference type="InterPro" id="IPR002867">
    <property type="entry name" value="IBR_dom"/>
</dbReference>
<dbReference type="Pfam" id="PF01485">
    <property type="entry name" value="IBR"/>
    <property type="match status" value="1"/>
</dbReference>
<dbReference type="PROSITE" id="PS51873">
    <property type="entry name" value="TRIAD"/>
    <property type="match status" value="1"/>
</dbReference>
<gene>
    <name evidence="15" type="ORF">A4U43_C01F36230</name>
</gene>
<dbReference type="OrthoDB" id="10009520at2759"/>
<dbReference type="GO" id="GO:0061630">
    <property type="term" value="F:ubiquitin protein ligase activity"/>
    <property type="evidence" value="ECO:0007669"/>
    <property type="project" value="UniProtKB-EC"/>
</dbReference>
<evidence type="ECO:0000256" key="7">
    <source>
        <dbReference type="ARBA" id="ARBA00022679"/>
    </source>
</evidence>
<evidence type="ECO:0000256" key="10">
    <source>
        <dbReference type="ARBA" id="ARBA00022771"/>
    </source>
</evidence>
<dbReference type="Gene3D" id="3.30.40.10">
    <property type="entry name" value="Zinc/RING finger domain, C3HC4 (zinc finger)"/>
    <property type="match status" value="1"/>
</dbReference>
<dbReference type="AlphaFoldDB" id="A0A5P1FXW9"/>
<keyword evidence="7" id="KW-0808">Transferase</keyword>
<evidence type="ECO:0000259" key="14">
    <source>
        <dbReference type="PROSITE" id="PS51873"/>
    </source>
</evidence>
<dbReference type="InterPro" id="IPR044066">
    <property type="entry name" value="TRIAD_supradom"/>
</dbReference>
<dbReference type="FunFam" id="3.30.40.10:FF:000019">
    <property type="entry name" value="RBR-type E3 ubiquitin transferase"/>
    <property type="match status" value="1"/>
</dbReference>
<dbReference type="OMA" id="NSIERYT"/>
<keyword evidence="11" id="KW-0833">Ubl conjugation pathway</keyword>
<evidence type="ECO:0000313" key="15">
    <source>
        <dbReference type="EMBL" id="ONK82111.1"/>
    </source>
</evidence>
<keyword evidence="8" id="KW-0479">Metal-binding</keyword>
<evidence type="ECO:0000256" key="6">
    <source>
        <dbReference type="ARBA" id="ARBA00012251"/>
    </source>
</evidence>
<dbReference type="SUPFAM" id="SSF57850">
    <property type="entry name" value="RING/U-box"/>
    <property type="match status" value="3"/>
</dbReference>
<evidence type="ECO:0000256" key="13">
    <source>
        <dbReference type="SAM" id="MobiDB-lite"/>
    </source>
</evidence>
<dbReference type="InterPro" id="IPR045840">
    <property type="entry name" value="Ariadne"/>
</dbReference>
<dbReference type="Gramene" id="ONK82111">
    <property type="protein sequence ID" value="ONK82111"/>
    <property type="gene ID" value="A4U43_C01F36230"/>
</dbReference>
<evidence type="ECO:0000256" key="8">
    <source>
        <dbReference type="ARBA" id="ARBA00022723"/>
    </source>
</evidence>
<evidence type="ECO:0000256" key="1">
    <source>
        <dbReference type="ARBA" id="ARBA00001798"/>
    </source>
</evidence>
<comment type="cofactor">
    <cofactor evidence="2">
        <name>Zn(2+)</name>
        <dbReference type="ChEBI" id="CHEBI:29105"/>
    </cofactor>
</comment>
<keyword evidence="9" id="KW-0677">Repeat</keyword>
<organism evidence="15 16">
    <name type="scientific">Asparagus officinalis</name>
    <name type="common">Garden asparagus</name>
    <dbReference type="NCBI Taxonomy" id="4686"/>
    <lineage>
        <taxon>Eukaryota</taxon>
        <taxon>Viridiplantae</taxon>
        <taxon>Streptophyta</taxon>
        <taxon>Embryophyta</taxon>
        <taxon>Tracheophyta</taxon>
        <taxon>Spermatophyta</taxon>
        <taxon>Magnoliopsida</taxon>
        <taxon>Liliopsida</taxon>
        <taxon>Asparagales</taxon>
        <taxon>Asparagaceae</taxon>
        <taxon>Asparagoideae</taxon>
        <taxon>Asparagus</taxon>
    </lineage>
</organism>
<dbReference type="GO" id="GO:0008270">
    <property type="term" value="F:zinc ion binding"/>
    <property type="evidence" value="ECO:0007669"/>
    <property type="project" value="UniProtKB-KW"/>
</dbReference>
<dbReference type="SMART" id="SM00647">
    <property type="entry name" value="IBR"/>
    <property type="match status" value="2"/>
</dbReference>
<dbReference type="GO" id="GO:0016567">
    <property type="term" value="P:protein ubiquitination"/>
    <property type="evidence" value="ECO:0007669"/>
    <property type="project" value="InterPro"/>
</dbReference>
<dbReference type="Pfam" id="PF19422">
    <property type="entry name" value="Ariadne"/>
    <property type="match status" value="1"/>
</dbReference>
<evidence type="ECO:0000256" key="4">
    <source>
        <dbReference type="ARBA" id="ARBA00004906"/>
    </source>
</evidence>
<dbReference type="InterPro" id="IPR013083">
    <property type="entry name" value="Znf_RING/FYVE/PHD"/>
</dbReference>
<evidence type="ECO:0000313" key="16">
    <source>
        <dbReference type="Proteomes" id="UP000243459"/>
    </source>
</evidence>
<protein>
    <recommendedName>
        <fullName evidence="6">RBR-type E3 ubiquitin transferase</fullName>
        <ecNumber evidence="6">2.3.2.31</ecNumber>
    </recommendedName>
</protein>
<dbReference type="InterPro" id="IPR031127">
    <property type="entry name" value="E3_UB_ligase_RBR"/>
</dbReference>
<dbReference type="FunFam" id="1.20.120.1750:FF:000005">
    <property type="entry name" value="RBR-type E3 ubiquitin transferase"/>
    <property type="match status" value="1"/>
</dbReference>
<reference evidence="16" key="1">
    <citation type="journal article" date="2017" name="Nat. Commun.">
        <title>The asparagus genome sheds light on the origin and evolution of a young Y chromosome.</title>
        <authorList>
            <person name="Harkess A."/>
            <person name="Zhou J."/>
            <person name="Xu C."/>
            <person name="Bowers J.E."/>
            <person name="Van der Hulst R."/>
            <person name="Ayyampalayam S."/>
            <person name="Mercati F."/>
            <person name="Riccardi P."/>
            <person name="McKain M.R."/>
            <person name="Kakrana A."/>
            <person name="Tang H."/>
            <person name="Ray J."/>
            <person name="Groenendijk J."/>
            <person name="Arikit S."/>
            <person name="Mathioni S.M."/>
            <person name="Nakano M."/>
            <person name="Shan H."/>
            <person name="Telgmann-Rauber A."/>
            <person name="Kanno A."/>
            <person name="Yue Z."/>
            <person name="Chen H."/>
            <person name="Li W."/>
            <person name="Chen Y."/>
            <person name="Xu X."/>
            <person name="Zhang Y."/>
            <person name="Luo S."/>
            <person name="Chen H."/>
            <person name="Gao J."/>
            <person name="Mao Z."/>
            <person name="Pires J.C."/>
            <person name="Luo M."/>
            <person name="Kudrna D."/>
            <person name="Wing R.A."/>
            <person name="Meyers B.C."/>
            <person name="Yi K."/>
            <person name="Kong H."/>
            <person name="Lavrijsen P."/>
            <person name="Sunseri F."/>
            <person name="Falavigna A."/>
            <person name="Ye Y."/>
            <person name="Leebens-Mack J.H."/>
            <person name="Chen G."/>
        </authorList>
    </citation>
    <scope>NUCLEOTIDE SEQUENCE [LARGE SCALE GENOMIC DNA]</scope>
    <source>
        <strain evidence="16">cv. DH0086</strain>
    </source>
</reference>
<evidence type="ECO:0000256" key="3">
    <source>
        <dbReference type="ARBA" id="ARBA00003976"/>
    </source>
</evidence>
<dbReference type="Pfam" id="PF22191">
    <property type="entry name" value="IBR_1"/>
    <property type="match status" value="1"/>
</dbReference>
<dbReference type="PANTHER" id="PTHR11685">
    <property type="entry name" value="RBR FAMILY RING FINGER AND IBR DOMAIN-CONTAINING"/>
    <property type="match status" value="1"/>
</dbReference>
<name>A0A5P1FXW9_ASPOF</name>